<organism evidence="1 2">
    <name type="scientific">Rhizobium leguminosarum</name>
    <dbReference type="NCBI Taxonomy" id="384"/>
    <lineage>
        <taxon>Bacteria</taxon>
        <taxon>Pseudomonadati</taxon>
        <taxon>Pseudomonadota</taxon>
        <taxon>Alphaproteobacteria</taxon>
        <taxon>Hyphomicrobiales</taxon>
        <taxon>Rhizobiaceae</taxon>
        <taxon>Rhizobium/Agrobacterium group</taxon>
        <taxon>Rhizobium</taxon>
    </lineage>
</organism>
<reference evidence="1 2" key="1">
    <citation type="submission" date="2017-11" db="EMBL/GenBank/DDBJ databases">
        <title>Complete genome of Rhizobium leguminosarum Norway, an ineffective micro-symbiont.</title>
        <authorList>
            <person name="Hoffrichter A."/>
            <person name="Liang J."/>
            <person name="Brachmann A."/>
            <person name="Marin M."/>
        </authorList>
    </citation>
    <scope>NUCLEOTIDE SEQUENCE [LARGE SCALE GENOMIC DNA]</scope>
    <source>
        <strain evidence="1 2">Norway</strain>
        <plasmid evidence="2">Plasmid prln1</plasmid>
    </source>
</reference>
<evidence type="ECO:0000313" key="1">
    <source>
        <dbReference type="EMBL" id="AUW45868.1"/>
    </source>
</evidence>
<keyword evidence="1" id="KW-0614">Plasmid</keyword>
<gene>
    <name evidence="1" type="ORF">CUJ84_pRLN1000402</name>
</gene>
<name>A0A2K9ZCC4_RHILE</name>
<geneLocation type="plasmid" evidence="2">
    <name>prln1</name>
</geneLocation>
<sequence length="78" mass="8742">MILRAAIVVIVNAESPLAAKTHDAVGEWIAILDQLPRMWLEIRRSEIPIKALDKCAHVKAIVMRSGNFKKPLGLLFPR</sequence>
<dbReference type="EMBL" id="CP025013">
    <property type="protein sequence ID" value="AUW45868.1"/>
    <property type="molecule type" value="Genomic_DNA"/>
</dbReference>
<protein>
    <submittedName>
        <fullName evidence="1">Uncharacterized protein</fullName>
    </submittedName>
</protein>
<proteinExistence type="predicted"/>
<evidence type="ECO:0000313" key="2">
    <source>
        <dbReference type="Proteomes" id="UP000238523"/>
    </source>
</evidence>
<dbReference type="AlphaFoldDB" id="A0A2K9ZCC4"/>
<dbReference type="Proteomes" id="UP000238523">
    <property type="component" value="Plasmid pRLN1"/>
</dbReference>
<accession>A0A2K9ZCC4</accession>